<keyword evidence="5" id="KW-1185">Reference proteome</keyword>
<comment type="similarity">
    <text evidence="4">Belongs to the copper transporter (Ctr) (TC 1.A.56) family. SLC31A subfamily.</text>
</comment>
<comment type="subcellular location">
    <subcellularLocation>
        <location evidence="4">Membrane</location>
        <topology evidence="4">Multi-pass membrane protein</topology>
    </subcellularLocation>
</comment>
<organism evidence="5 6">
    <name type="scientific">Lingula anatina</name>
    <name type="common">Brachiopod</name>
    <name type="synonym">Lingula unguis</name>
    <dbReference type="NCBI Taxonomy" id="7574"/>
    <lineage>
        <taxon>Eukaryota</taxon>
        <taxon>Metazoa</taxon>
        <taxon>Spiralia</taxon>
        <taxon>Lophotrochozoa</taxon>
        <taxon>Brachiopoda</taxon>
        <taxon>Linguliformea</taxon>
        <taxon>Lingulata</taxon>
        <taxon>Lingulida</taxon>
        <taxon>Linguloidea</taxon>
        <taxon>Lingulidae</taxon>
        <taxon>Lingula</taxon>
    </lineage>
</organism>
<evidence type="ECO:0000256" key="1">
    <source>
        <dbReference type="ARBA" id="ARBA00022692"/>
    </source>
</evidence>
<dbReference type="PANTHER" id="PTHR12483:SF115">
    <property type="entry name" value="COPPER TRANSPORT PROTEIN"/>
    <property type="match status" value="1"/>
</dbReference>
<evidence type="ECO:0000313" key="6">
    <source>
        <dbReference type="RefSeq" id="XP_013381698.1"/>
    </source>
</evidence>
<dbReference type="FunCoup" id="A0A1S3H6S4">
    <property type="interactions" value="518"/>
</dbReference>
<feature type="transmembrane region" description="Helical" evidence="4">
    <location>
        <begin position="100"/>
        <end position="119"/>
    </location>
</feature>
<keyword evidence="3 4" id="KW-0472">Membrane</keyword>
<dbReference type="OMA" id="GPFMWMW"/>
<evidence type="ECO:0000313" key="5">
    <source>
        <dbReference type="Proteomes" id="UP000085678"/>
    </source>
</evidence>
<keyword evidence="4" id="KW-0186">Copper</keyword>
<feature type="transmembrane region" description="Helical" evidence="4">
    <location>
        <begin position="35"/>
        <end position="54"/>
    </location>
</feature>
<proteinExistence type="inferred from homology"/>
<name>A0A1S3H6S4_LINAN</name>
<dbReference type="KEGG" id="lak:106152599"/>
<accession>A0A1S3H6S4</accession>
<dbReference type="OrthoDB" id="161814at2759"/>
<dbReference type="RefSeq" id="XP_013381698.1">
    <property type="nucleotide sequence ID" value="XM_013526244.2"/>
</dbReference>
<gene>
    <name evidence="6" type="primary">LOC106152599</name>
</gene>
<reference evidence="6" key="1">
    <citation type="submission" date="2025-08" db="UniProtKB">
        <authorList>
            <consortium name="RefSeq"/>
        </authorList>
    </citation>
    <scope>IDENTIFICATION</scope>
    <source>
        <tissue evidence="6">Gonads</tissue>
    </source>
</reference>
<dbReference type="GeneID" id="106152599"/>
<dbReference type="InterPro" id="IPR007274">
    <property type="entry name" value="Cop_transporter"/>
</dbReference>
<dbReference type="InParanoid" id="A0A1S3H6S4"/>
<dbReference type="GO" id="GO:0005375">
    <property type="term" value="F:copper ion transmembrane transporter activity"/>
    <property type="evidence" value="ECO:0007669"/>
    <property type="project" value="UniProtKB-UniRule"/>
</dbReference>
<dbReference type="GO" id="GO:0016020">
    <property type="term" value="C:membrane"/>
    <property type="evidence" value="ECO:0007669"/>
    <property type="project" value="UniProtKB-SubCell"/>
</dbReference>
<dbReference type="AlphaFoldDB" id="A0A1S3H6S4"/>
<dbReference type="Proteomes" id="UP000085678">
    <property type="component" value="Unplaced"/>
</dbReference>
<dbReference type="PANTHER" id="PTHR12483">
    <property type="entry name" value="SOLUTE CARRIER FAMILY 31 COPPER TRANSPORTERS"/>
    <property type="match status" value="1"/>
</dbReference>
<keyword evidence="4" id="KW-0187">Copper transport</keyword>
<dbReference type="Pfam" id="PF04145">
    <property type="entry name" value="Ctr"/>
    <property type="match status" value="1"/>
</dbReference>
<keyword evidence="4" id="KW-0406">Ion transport</keyword>
<sequence length="159" mass="18112">MHNGSDMMMKMYFHTDFGDTILFKGWMVMKSAELAGAWFAIFILAALYEGLKVLREQLLVQQSKGRRLNTSIEASTTKLTISDTRLSQDKGIMRSMCDPMHLLQTLLHIVQVVISYFLMLIFMTYQVYLCLAVALGAGVGYFIFGWKRSTIVDLGEHCH</sequence>
<evidence type="ECO:0000256" key="3">
    <source>
        <dbReference type="ARBA" id="ARBA00023136"/>
    </source>
</evidence>
<protein>
    <recommendedName>
        <fullName evidence="4">Copper transport protein</fullName>
    </recommendedName>
</protein>
<keyword evidence="1 4" id="KW-0812">Transmembrane</keyword>
<keyword evidence="4" id="KW-0813">Transport</keyword>
<feature type="transmembrane region" description="Helical" evidence="4">
    <location>
        <begin position="125"/>
        <end position="144"/>
    </location>
</feature>
<keyword evidence="2 4" id="KW-1133">Transmembrane helix</keyword>
<evidence type="ECO:0000256" key="4">
    <source>
        <dbReference type="RuleBase" id="RU367022"/>
    </source>
</evidence>
<evidence type="ECO:0000256" key="2">
    <source>
        <dbReference type="ARBA" id="ARBA00022989"/>
    </source>
</evidence>